<evidence type="ECO:0000256" key="4">
    <source>
        <dbReference type="ARBA" id="ARBA00022755"/>
    </source>
</evidence>
<organism evidence="9 10">
    <name type="scientific">Reticulomyxa filosa</name>
    <dbReference type="NCBI Taxonomy" id="46433"/>
    <lineage>
        <taxon>Eukaryota</taxon>
        <taxon>Sar</taxon>
        <taxon>Rhizaria</taxon>
        <taxon>Retaria</taxon>
        <taxon>Foraminifera</taxon>
        <taxon>Monothalamids</taxon>
        <taxon>Reticulomyxidae</taxon>
        <taxon>Reticulomyxa</taxon>
    </lineage>
</organism>
<dbReference type="Pfam" id="PF00709">
    <property type="entry name" value="Adenylsucc_synt"/>
    <property type="match status" value="2"/>
</dbReference>
<keyword evidence="1" id="KW-0436">Ligase</keyword>
<dbReference type="OrthoDB" id="10265645at2759"/>
<name>X6MUA0_RETFI</name>
<dbReference type="GO" id="GO:0004019">
    <property type="term" value="F:adenylosuccinate synthase activity"/>
    <property type="evidence" value="ECO:0007669"/>
    <property type="project" value="InterPro"/>
</dbReference>
<keyword evidence="2" id="KW-0479">Metal-binding</keyword>
<keyword evidence="10" id="KW-1185">Reference proteome</keyword>
<dbReference type="Gene3D" id="1.10.300.10">
    <property type="entry name" value="Adenylosuccinate Synthetase, subunit A, domain 2"/>
    <property type="match status" value="1"/>
</dbReference>
<feature type="region of interest" description="Disordered" evidence="8">
    <location>
        <begin position="1"/>
        <end position="31"/>
    </location>
</feature>
<dbReference type="GO" id="GO:0044208">
    <property type="term" value="P:'de novo' AMP biosynthetic process"/>
    <property type="evidence" value="ECO:0007669"/>
    <property type="project" value="TreeGrafter"/>
</dbReference>
<dbReference type="InterPro" id="IPR042110">
    <property type="entry name" value="Adenylosuccinate_synth_dom2"/>
</dbReference>
<dbReference type="Gene3D" id="3.40.440.10">
    <property type="entry name" value="Adenylosuccinate Synthetase, subunit A, domain 1"/>
    <property type="match status" value="1"/>
</dbReference>
<keyword evidence="3" id="KW-0547">Nucleotide-binding</keyword>
<evidence type="ECO:0000256" key="2">
    <source>
        <dbReference type="ARBA" id="ARBA00022723"/>
    </source>
</evidence>
<protein>
    <recommendedName>
        <fullName evidence="11">Adenylosuccinate synthetase</fullName>
    </recommendedName>
</protein>
<evidence type="ECO:0008006" key="11">
    <source>
        <dbReference type="Google" id="ProtNLM"/>
    </source>
</evidence>
<evidence type="ECO:0000256" key="5">
    <source>
        <dbReference type="ARBA" id="ARBA00022842"/>
    </source>
</evidence>
<dbReference type="InterPro" id="IPR001114">
    <property type="entry name" value="Adenylosuccinate_synthetase"/>
</dbReference>
<dbReference type="GO" id="GO:0046040">
    <property type="term" value="P:IMP metabolic process"/>
    <property type="evidence" value="ECO:0007669"/>
    <property type="project" value="TreeGrafter"/>
</dbReference>
<evidence type="ECO:0000256" key="1">
    <source>
        <dbReference type="ARBA" id="ARBA00022598"/>
    </source>
</evidence>
<sequence length="321" mass="35859">EIDGLLESSLEQKKKDSGKTTGGSIGTTRKGIGPTYASKMYRNGIRMGDLKDFDSFKERYLQVGRSGHDDTIFLFSFVCFSVLDHTTSLFYFLKKKICCWFFFLYLVERNQKSFGFEYNPKEELARFESYRNVLLPMIDDTILYVNESLKDGKRVLLEGANAALLDIDFGTYPMVTASTTTHGGVSTGMGLLVICFVLTASPHVNTRIGVVKAYTTRVGHGPFPTELKDAIGEHLCSVGHEYGTTTGRKRRTGWIDIPLLHYSHLINCYSSINITKLDVLTGLNEIKIGKAYILDGKRLRPGAMPSLMTDLAKVEVGTERV</sequence>
<proteinExistence type="inferred from homology"/>
<evidence type="ECO:0000256" key="3">
    <source>
        <dbReference type="ARBA" id="ARBA00022741"/>
    </source>
</evidence>
<dbReference type="GO" id="GO:0005525">
    <property type="term" value="F:GTP binding"/>
    <property type="evidence" value="ECO:0007669"/>
    <property type="project" value="UniProtKB-KW"/>
</dbReference>
<dbReference type="AlphaFoldDB" id="X6MUA0"/>
<evidence type="ECO:0000256" key="8">
    <source>
        <dbReference type="SAM" id="MobiDB-lite"/>
    </source>
</evidence>
<dbReference type="SMART" id="SM00788">
    <property type="entry name" value="Adenylsucc_synt"/>
    <property type="match status" value="1"/>
</dbReference>
<dbReference type="Gene3D" id="3.90.170.10">
    <property type="entry name" value="Adenylosuccinate Synthetase, subunit A, domain 3"/>
    <property type="match status" value="1"/>
</dbReference>
<evidence type="ECO:0000313" key="10">
    <source>
        <dbReference type="Proteomes" id="UP000023152"/>
    </source>
</evidence>
<evidence type="ECO:0000256" key="7">
    <source>
        <dbReference type="PROSITE-ProRule" id="PRU10134"/>
    </source>
</evidence>
<dbReference type="PROSITE" id="PS00513">
    <property type="entry name" value="ADENYLOSUCCIN_SYN_2"/>
    <property type="match status" value="1"/>
</dbReference>
<dbReference type="PANTHER" id="PTHR11846">
    <property type="entry name" value="ADENYLOSUCCINATE SYNTHETASE"/>
    <property type="match status" value="1"/>
</dbReference>
<dbReference type="InterPro" id="IPR042109">
    <property type="entry name" value="Adenylosuccinate_synth_dom1"/>
</dbReference>
<dbReference type="GO" id="GO:0046872">
    <property type="term" value="F:metal ion binding"/>
    <property type="evidence" value="ECO:0007669"/>
    <property type="project" value="UniProtKB-KW"/>
</dbReference>
<feature type="non-terminal residue" evidence="9">
    <location>
        <position position="1"/>
    </location>
</feature>
<dbReference type="Proteomes" id="UP000023152">
    <property type="component" value="Unassembled WGS sequence"/>
</dbReference>
<dbReference type="InterPro" id="IPR027417">
    <property type="entry name" value="P-loop_NTPase"/>
</dbReference>
<keyword evidence="4" id="KW-0658">Purine biosynthesis</keyword>
<keyword evidence="6" id="KW-0342">GTP-binding</keyword>
<accession>X6MUA0</accession>
<dbReference type="HAMAP" id="MF_00011">
    <property type="entry name" value="Adenylosucc_synth"/>
    <property type="match status" value="1"/>
</dbReference>
<evidence type="ECO:0000256" key="6">
    <source>
        <dbReference type="ARBA" id="ARBA00023134"/>
    </source>
</evidence>
<dbReference type="PANTHER" id="PTHR11846:SF0">
    <property type="entry name" value="ADENYLOSUCCINATE SYNTHETASE"/>
    <property type="match status" value="1"/>
</dbReference>
<comment type="caution">
    <text evidence="9">The sequence shown here is derived from an EMBL/GenBank/DDBJ whole genome shotgun (WGS) entry which is preliminary data.</text>
</comment>
<evidence type="ECO:0000313" key="9">
    <source>
        <dbReference type="EMBL" id="ETO17364.1"/>
    </source>
</evidence>
<dbReference type="InterPro" id="IPR042111">
    <property type="entry name" value="Adenylosuccinate_synth_dom3"/>
</dbReference>
<dbReference type="EMBL" id="ASPP01016774">
    <property type="protein sequence ID" value="ETO17364.1"/>
    <property type="molecule type" value="Genomic_DNA"/>
</dbReference>
<dbReference type="GO" id="GO:0005737">
    <property type="term" value="C:cytoplasm"/>
    <property type="evidence" value="ECO:0007669"/>
    <property type="project" value="TreeGrafter"/>
</dbReference>
<dbReference type="SUPFAM" id="SSF52540">
    <property type="entry name" value="P-loop containing nucleoside triphosphate hydrolases"/>
    <property type="match status" value="1"/>
</dbReference>
<reference evidence="9 10" key="1">
    <citation type="journal article" date="2013" name="Curr. Biol.">
        <title>The Genome of the Foraminiferan Reticulomyxa filosa.</title>
        <authorList>
            <person name="Glockner G."/>
            <person name="Hulsmann N."/>
            <person name="Schleicher M."/>
            <person name="Noegel A.A."/>
            <person name="Eichinger L."/>
            <person name="Gallinger C."/>
            <person name="Pawlowski J."/>
            <person name="Sierra R."/>
            <person name="Euteneuer U."/>
            <person name="Pillet L."/>
            <person name="Moustafa A."/>
            <person name="Platzer M."/>
            <person name="Groth M."/>
            <person name="Szafranski K."/>
            <person name="Schliwa M."/>
        </authorList>
    </citation>
    <scope>NUCLEOTIDE SEQUENCE [LARGE SCALE GENOMIC DNA]</scope>
</reference>
<keyword evidence="5" id="KW-0460">Magnesium</keyword>
<dbReference type="InterPro" id="IPR033128">
    <property type="entry name" value="Adenylosuccin_syn_Lys_AS"/>
</dbReference>
<gene>
    <name evidence="9" type="ORF">RFI_19957</name>
</gene>
<feature type="active site" evidence="7">
    <location>
        <position position="39"/>
    </location>
</feature>